<organism evidence="3 4">
    <name type="scientific">Lutimaribacter pacificus</name>
    <dbReference type="NCBI Taxonomy" id="391948"/>
    <lineage>
        <taxon>Bacteria</taxon>
        <taxon>Pseudomonadati</taxon>
        <taxon>Pseudomonadota</taxon>
        <taxon>Alphaproteobacteria</taxon>
        <taxon>Rhodobacterales</taxon>
        <taxon>Roseobacteraceae</taxon>
        <taxon>Lutimaribacter</taxon>
    </lineage>
</organism>
<dbReference type="PIRSF" id="PIRSF006221">
    <property type="entry name" value="Ketosamine-3-kinase"/>
    <property type="match status" value="1"/>
</dbReference>
<keyword evidence="2 3" id="KW-0418">Kinase</keyword>
<dbReference type="AlphaFoldDB" id="A0A1H0BG38"/>
<dbReference type="InterPro" id="IPR011009">
    <property type="entry name" value="Kinase-like_dom_sf"/>
</dbReference>
<sequence>MTALEGHIATLLGQPLRGLRALHGGDLSEVFGVTLADGARAAVKRGRFVTREAAMLRAMAAAGAPVPGVLAAGGDLLALEWLDETPPNPAGWADLGHALRALHDSTGTHYGWPEDYAFGSVPIHNTQGDDWPAFWAGNRLLALLPRDAQLARRVTALAARLPDRLPRRPAPALLHGDLWAGNVLFSGPRAWLIDPACYHGDAEVDLAMLTLFGRPHPDFDAAYGALSPGWQARRPVYALWPALVHLRLFGSGYRGMVAGLLDACGV</sequence>
<comment type="similarity">
    <text evidence="1 2">Belongs to the fructosamine kinase family.</text>
</comment>
<dbReference type="SUPFAM" id="SSF56112">
    <property type="entry name" value="Protein kinase-like (PK-like)"/>
    <property type="match status" value="1"/>
</dbReference>
<dbReference type="Gene3D" id="3.90.1200.10">
    <property type="match status" value="1"/>
</dbReference>
<dbReference type="Pfam" id="PF03881">
    <property type="entry name" value="Fructosamin_kin"/>
    <property type="match status" value="1"/>
</dbReference>
<dbReference type="Gene3D" id="3.30.200.20">
    <property type="entry name" value="Phosphorylase Kinase, domain 1"/>
    <property type="match status" value="1"/>
</dbReference>
<keyword evidence="4" id="KW-1185">Reference proteome</keyword>
<gene>
    <name evidence="3" type="ORF">SAMN05444142_101655</name>
</gene>
<proteinExistence type="inferred from homology"/>
<name>A0A1H0BG38_9RHOB</name>
<reference evidence="3 4" key="1">
    <citation type="submission" date="2016-11" db="EMBL/GenBank/DDBJ databases">
        <authorList>
            <person name="Varghese N."/>
            <person name="Submissions S."/>
        </authorList>
    </citation>
    <scope>NUCLEOTIDE SEQUENCE [LARGE SCALE GENOMIC DNA]</scope>
    <source>
        <strain evidence="3 4">DSM 29620</strain>
    </source>
</reference>
<evidence type="ECO:0000256" key="2">
    <source>
        <dbReference type="PIRNR" id="PIRNR006221"/>
    </source>
</evidence>
<keyword evidence="2" id="KW-0808">Transferase</keyword>
<dbReference type="OrthoDB" id="5291879at2"/>
<evidence type="ECO:0000313" key="4">
    <source>
        <dbReference type="Proteomes" id="UP000324252"/>
    </source>
</evidence>
<dbReference type="InterPro" id="IPR016477">
    <property type="entry name" value="Fructo-/Ketosamine-3-kinase"/>
</dbReference>
<accession>A0A1H0BG38</accession>
<protein>
    <submittedName>
        <fullName evidence="3">Fructosamine-3-kinase</fullName>
    </submittedName>
</protein>
<dbReference type="GO" id="GO:0016301">
    <property type="term" value="F:kinase activity"/>
    <property type="evidence" value="ECO:0007669"/>
    <property type="project" value="UniProtKB-UniRule"/>
</dbReference>
<dbReference type="EMBL" id="FQZZ01000001">
    <property type="protein sequence ID" value="SHJ56538.1"/>
    <property type="molecule type" value="Genomic_DNA"/>
</dbReference>
<dbReference type="RefSeq" id="WP_149786467.1">
    <property type="nucleotide sequence ID" value="NZ_FNIO01000001.1"/>
</dbReference>
<evidence type="ECO:0000313" key="3">
    <source>
        <dbReference type="EMBL" id="SHJ56538.1"/>
    </source>
</evidence>
<dbReference type="Proteomes" id="UP000324252">
    <property type="component" value="Unassembled WGS sequence"/>
</dbReference>
<dbReference type="PANTHER" id="PTHR12149:SF8">
    <property type="entry name" value="PROTEIN-RIBULOSAMINE 3-KINASE"/>
    <property type="match status" value="1"/>
</dbReference>
<evidence type="ECO:0000256" key="1">
    <source>
        <dbReference type="ARBA" id="ARBA00009460"/>
    </source>
</evidence>
<dbReference type="PANTHER" id="PTHR12149">
    <property type="entry name" value="FRUCTOSAMINE 3 KINASE-RELATED PROTEIN"/>
    <property type="match status" value="1"/>
</dbReference>